<accession>A0A0B7AYP6</accession>
<reference evidence="1" key="1">
    <citation type="submission" date="2014-12" db="EMBL/GenBank/DDBJ databases">
        <title>Insight into the proteome of Arion vulgaris.</title>
        <authorList>
            <person name="Aradska J."/>
            <person name="Bulat T."/>
            <person name="Smidak R."/>
            <person name="Sarate P."/>
            <person name="Gangsoo J."/>
            <person name="Sialana F."/>
            <person name="Bilban M."/>
            <person name="Lubec G."/>
        </authorList>
    </citation>
    <scope>NUCLEOTIDE SEQUENCE</scope>
    <source>
        <tissue evidence="1">Skin</tissue>
    </source>
</reference>
<name>A0A0B7AYP6_9EUPU</name>
<dbReference type="AlphaFoldDB" id="A0A0B7AYP6"/>
<organism evidence="1">
    <name type="scientific">Arion vulgaris</name>
    <dbReference type="NCBI Taxonomy" id="1028688"/>
    <lineage>
        <taxon>Eukaryota</taxon>
        <taxon>Metazoa</taxon>
        <taxon>Spiralia</taxon>
        <taxon>Lophotrochozoa</taxon>
        <taxon>Mollusca</taxon>
        <taxon>Gastropoda</taxon>
        <taxon>Heterobranchia</taxon>
        <taxon>Euthyneura</taxon>
        <taxon>Panpulmonata</taxon>
        <taxon>Eupulmonata</taxon>
        <taxon>Stylommatophora</taxon>
        <taxon>Helicina</taxon>
        <taxon>Arionoidea</taxon>
        <taxon>Arionidae</taxon>
        <taxon>Arion</taxon>
    </lineage>
</organism>
<proteinExistence type="predicted"/>
<protein>
    <submittedName>
        <fullName evidence="1">Uncharacterized protein</fullName>
    </submittedName>
</protein>
<evidence type="ECO:0000313" key="1">
    <source>
        <dbReference type="EMBL" id="CEK84970.1"/>
    </source>
</evidence>
<gene>
    <name evidence="1" type="primary">ORF145523</name>
</gene>
<sequence>MALRHHKRYCEPVYRLRRTKEFKRDREQVQIENYRQQHTHIQWERQSVVETERENDIIHVLQSFLKRNNIMQII</sequence>
<dbReference type="EMBL" id="HACG01038105">
    <property type="protein sequence ID" value="CEK84970.1"/>
    <property type="molecule type" value="Transcribed_RNA"/>
</dbReference>